<reference evidence="4" key="1">
    <citation type="submission" date="2015-09" db="EMBL/GenBank/DDBJ databases">
        <authorList>
            <consortium name="Pathogen Informatics"/>
        </authorList>
    </citation>
    <scope>NUCLEOTIDE SEQUENCE [LARGE SCALE GENOMIC DNA]</scope>
    <source>
        <strain evidence="4">Lake Konstanz</strain>
    </source>
</reference>
<dbReference type="Proteomes" id="UP000051952">
    <property type="component" value="Unassembled WGS sequence"/>
</dbReference>
<feature type="transmembrane region" description="Helical" evidence="2">
    <location>
        <begin position="39"/>
        <end position="59"/>
    </location>
</feature>
<keyword evidence="2 3" id="KW-0812">Transmembrane</keyword>
<keyword evidence="4" id="KW-1185">Reference proteome</keyword>
<sequence>MFALSYFGLVPPKRGSSGTHTHTQPHTHYMSPQTSSPNVTFMSVALLIASFSIVIYHHITYQMVYGDGSGDDALLLRTGYTATLGRGVEQSLVTERPRYGGEDSTQKNKGVAASSVGLFSVVMLSYRSPKSLQHTLRSLCRAKVHEHPLFSEFVVYFQVFEAEEDTKLVQDVLREPVCGKEFSRFRVIGHKSNFPVASATPYVPSGTPQRNTSFT</sequence>
<name>A0A0S4ITX3_BODSA</name>
<evidence type="ECO:0000313" key="4">
    <source>
        <dbReference type="Proteomes" id="UP000051952"/>
    </source>
</evidence>
<feature type="compositionally biased region" description="Polar residues" evidence="1">
    <location>
        <begin position="16"/>
        <end position="33"/>
    </location>
</feature>
<accession>A0A0S4ITX3</accession>
<dbReference type="AlphaFoldDB" id="A0A0S4ITX3"/>
<keyword evidence="2" id="KW-0472">Membrane</keyword>
<dbReference type="VEuPathDB" id="TriTrypDB:BSAL_67175"/>
<evidence type="ECO:0000256" key="2">
    <source>
        <dbReference type="SAM" id="Phobius"/>
    </source>
</evidence>
<evidence type="ECO:0000313" key="3">
    <source>
        <dbReference type="EMBL" id="CUF91823.1"/>
    </source>
</evidence>
<organism evidence="3 4">
    <name type="scientific">Bodo saltans</name>
    <name type="common">Flagellated protozoan</name>
    <dbReference type="NCBI Taxonomy" id="75058"/>
    <lineage>
        <taxon>Eukaryota</taxon>
        <taxon>Discoba</taxon>
        <taxon>Euglenozoa</taxon>
        <taxon>Kinetoplastea</taxon>
        <taxon>Metakinetoplastina</taxon>
        <taxon>Eubodonida</taxon>
        <taxon>Bodonidae</taxon>
        <taxon>Bodo</taxon>
    </lineage>
</organism>
<keyword evidence="2" id="KW-1133">Transmembrane helix</keyword>
<evidence type="ECO:0000256" key="1">
    <source>
        <dbReference type="SAM" id="MobiDB-lite"/>
    </source>
</evidence>
<proteinExistence type="predicted"/>
<dbReference type="EMBL" id="CYKH01000449">
    <property type="protein sequence ID" value="CUF91823.1"/>
    <property type="molecule type" value="Genomic_DNA"/>
</dbReference>
<protein>
    <submittedName>
        <fullName evidence="3">Transmembrane protein, putative</fullName>
    </submittedName>
</protein>
<feature type="region of interest" description="Disordered" evidence="1">
    <location>
        <begin position="14"/>
        <end position="33"/>
    </location>
</feature>
<gene>
    <name evidence="3" type="ORF">BSAL_67175</name>
</gene>